<reference evidence="2" key="1">
    <citation type="journal article" date="2014" name="Int. J. Syst. Evol. Microbiol.">
        <title>Complete genome sequence of Corynebacterium casei LMG S-19264T (=DSM 44701T), isolated from a smear-ripened cheese.</title>
        <authorList>
            <consortium name="US DOE Joint Genome Institute (JGI-PGF)"/>
            <person name="Walter F."/>
            <person name="Albersmeier A."/>
            <person name="Kalinowski J."/>
            <person name="Ruckert C."/>
        </authorList>
    </citation>
    <scope>NUCLEOTIDE SEQUENCE</scope>
    <source>
        <strain evidence="2">CGMCC 1.12187</strain>
    </source>
</reference>
<sequence length="88" mass="8988">MVGAALGAALLTGAWAGPAHADGNGRADVVHGTTVHLKDAPMDRVTKKLADLCGGRASSYAAKARKADSTGKIVIVCTRDGETVYVRP</sequence>
<gene>
    <name evidence="2" type="ORF">GCM10011374_03390</name>
</gene>
<feature type="signal peptide" evidence="1">
    <location>
        <begin position="1"/>
        <end position="21"/>
    </location>
</feature>
<proteinExistence type="predicted"/>
<name>A0A917GGH1_9MICC</name>
<protein>
    <recommendedName>
        <fullName evidence="4">DUF4333 domain-containing protein</fullName>
    </recommendedName>
</protein>
<dbReference type="AlphaFoldDB" id="A0A917GGH1"/>
<feature type="chain" id="PRO_5036781864" description="DUF4333 domain-containing protein" evidence="1">
    <location>
        <begin position="22"/>
        <end position="88"/>
    </location>
</feature>
<comment type="caution">
    <text evidence="2">The sequence shown here is derived from an EMBL/GenBank/DDBJ whole genome shotgun (WGS) entry which is preliminary data.</text>
</comment>
<evidence type="ECO:0008006" key="4">
    <source>
        <dbReference type="Google" id="ProtNLM"/>
    </source>
</evidence>
<organism evidence="2 3">
    <name type="scientific">Kocuria dechangensis</name>
    <dbReference type="NCBI Taxonomy" id="1176249"/>
    <lineage>
        <taxon>Bacteria</taxon>
        <taxon>Bacillati</taxon>
        <taxon>Actinomycetota</taxon>
        <taxon>Actinomycetes</taxon>
        <taxon>Micrococcales</taxon>
        <taxon>Micrococcaceae</taxon>
        <taxon>Kocuria</taxon>
    </lineage>
</organism>
<dbReference type="Proteomes" id="UP000638848">
    <property type="component" value="Unassembled WGS sequence"/>
</dbReference>
<accession>A0A917GGH1</accession>
<evidence type="ECO:0000313" key="2">
    <source>
        <dbReference type="EMBL" id="GGG44416.1"/>
    </source>
</evidence>
<dbReference type="EMBL" id="BMEQ01000001">
    <property type="protein sequence ID" value="GGG44416.1"/>
    <property type="molecule type" value="Genomic_DNA"/>
</dbReference>
<evidence type="ECO:0000313" key="3">
    <source>
        <dbReference type="Proteomes" id="UP000638848"/>
    </source>
</evidence>
<evidence type="ECO:0000256" key="1">
    <source>
        <dbReference type="SAM" id="SignalP"/>
    </source>
</evidence>
<keyword evidence="3" id="KW-1185">Reference proteome</keyword>
<keyword evidence="1" id="KW-0732">Signal</keyword>
<reference evidence="2" key="2">
    <citation type="submission" date="2020-09" db="EMBL/GenBank/DDBJ databases">
        <authorList>
            <person name="Sun Q."/>
            <person name="Zhou Y."/>
        </authorList>
    </citation>
    <scope>NUCLEOTIDE SEQUENCE</scope>
    <source>
        <strain evidence="2">CGMCC 1.12187</strain>
    </source>
</reference>